<dbReference type="AlphaFoldDB" id="A0A8T0XM33"/>
<feature type="transmembrane region" description="Helical" evidence="1">
    <location>
        <begin position="147"/>
        <end position="169"/>
    </location>
</feature>
<keyword evidence="1" id="KW-0812">Transmembrane</keyword>
<evidence type="ECO:0000313" key="2">
    <source>
        <dbReference type="EMBL" id="KAG2662522.1"/>
    </source>
</evidence>
<keyword evidence="1" id="KW-0472">Membrane</keyword>
<organism evidence="2 3">
    <name type="scientific">Panicum virgatum</name>
    <name type="common">Blackwell switchgrass</name>
    <dbReference type="NCBI Taxonomy" id="38727"/>
    <lineage>
        <taxon>Eukaryota</taxon>
        <taxon>Viridiplantae</taxon>
        <taxon>Streptophyta</taxon>
        <taxon>Embryophyta</taxon>
        <taxon>Tracheophyta</taxon>
        <taxon>Spermatophyta</taxon>
        <taxon>Magnoliopsida</taxon>
        <taxon>Liliopsida</taxon>
        <taxon>Poales</taxon>
        <taxon>Poaceae</taxon>
        <taxon>PACMAD clade</taxon>
        <taxon>Panicoideae</taxon>
        <taxon>Panicodae</taxon>
        <taxon>Paniceae</taxon>
        <taxon>Panicinae</taxon>
        <taxon>Panicum</taxon>
        <taxon>Panicum sect. Hiantes</taxon>
    </lineage>
</organism>
<evidence type="ECO:0000256" key="1">
    <source>
        <dbReference type="SAM" id="Phobius"/>
    </source>
</evidence>
<feature type="transmembrane region" description="Helical" evidence="1">
    <location>
        <begin position="189"/>
        <end position="212"/>
    </location>
</feature>
<dbReference type="EMBL" id="CM029037">
    <property type="protein sequence ID" value="KAG2662522.1"/>
    <property type="molecule type" value="Genomic_DNA"/>
</dbReference>
<keyword evidence="3" id="KW-1185">Reference proteome</keyword>
<evidence type="ECO:0008006" key="4">
    <source>
        <dbReference type="Google" id="ProtNLM"/>
    </source>
</evidence>
<accession>A0A8T0XM33</accession>
<gene>
    <name evidence="2" type="ORF">PVAP13_1KG542566</name>
</gene>
<reference evidence="2" key="1">
    <citation type="submission" date="2020-05" db="EMBL/GenBank/DDBJ databases">
        <title>WGS assembly of Panicum virgatum.</title>
        <authorList>
            <person name="Lovell J.T."/>
            <person name="Jenkins J."/>
            <person name="Shu S."/>
            <person name="Juenger T.E."/>
            <person name="Schmutz J."/>
        </authorList>
    </citation>
    <scope>NUCLEOTIDE SEQUENCE</scope>
    <source>
        <strain evidence="2">AP13</strain>
    </source>
</reference>
<keyword evidence="1" id="KW-1133">Transmembrane helix</keyword>
<comment type="caution">
    <text evidence="2">The sequence shown here is derived from an EMBL/GenBank/DDBJ whole genome shotgun (WGS) entry which is preliminary data.</text>
</comment>
<protein>
    <recommendedName>
        <fullName evidence="4">Transmembrane protein</fullName>
    </recommendedName>
</protein>
<proteinExistence type="predicted"/>
<dbReference type="Proteomes" id="UP000823388">
    <property type="component" value="Chromosome 1K"/>
</dbReference>
<evidence type="ECO:0000313" key="3">
    <source>
        <dbReference type="Proteomes" id="UP000823388"/>
    </source>
</evidence>
<feature type="transmembrane region" description="Helical" evidence="1">
    <location>
        <begin position="90"/>
        <end position="108"/>
    </location>
</feature>
<feature type="transmembrane region" description="Helical" evidence="1">
    <location>
        <begin position="57"/>
        <end position="84"/>
    </location>
</feature>
<sequence>MNGDSVRSGLFRCAAAARPLGQERPVPFFCAALLLPSQLPWRFCGRGSVSWAFVPRAFLFLFVWIFSVGLAPHACLCDTTSIWVGNRSTFRRVVATFANLFPLHLLIVPTKARRRLPELLHRRFLFSLQQPIERERGREEELFARRIFFPLLLLLLSPFVSCGLLLWPFPGPAQCDDEFLWHRSVLSSYFPIVLRALFSSGASWGIAPHVLIPPLPPRRIS</sequence>
<name>A0A8T0XM33_PANVG</name>